<feature type="transmembrane region" description="Helical" evidence="8">
    <location>
        <begin position="204"/>
        <end position="225"/>
    </location>
</feature>
<organism evidence="9 10">
    <name type="scientific">Dermatophagoides pteronyssinus</name>
    <name type="common">European house dust mite</name>
    <dbReference type="NCBI Taxonomy" id="6956"/>
    <lineage>
        <taxon>Eukaryota</taxon>
        <taxon>Metazoa</taxon>
        <taxon>Ecdysozoa</taxon>
        <taxon>Arthropoda</taxon>
        <taxon>Chelicerata</taxon>
        <taxon>Arachnida</taxon>
        <taxon>Acari</taxon>
        <taxon>Acariformes</taxon>
        <taxon>Sarcoptiformes</taxon>
        <taxon>Astigmata</taxon>
        <taxon>Psoroptidia</taxon>
        <taxon>Analgoidea</taxon>
        <taxon>Pyroglyphidae</taxon>
        <taxon>Dermatophagoidinae</taxon>
        <taxon>Dermatophagoides</taxon>
    </lineage>
</organism>
<dbReference type="KEGG" id="dpte:113799614"/>
<dbReference type="InParanoid" id="A0A6P6YM56"/>
<dbReference type="CTD" id="40846"/>
<dbReference type="NCBIfam" id="TIGR00152">
    <property type="entry name" value="dephospho-CoA kinase"/>
    <property type="match status" value="1"/>
</dbReference>
<evidence type="ECO:0000256" key="8">
    <source>
        <dbReference type="SAM" id="Phobius"/>
    </source>
</evidence>
<dbReference type="RefSeq" id="XP_027206079.1">
    <property type="nucleotide sequence ID" value="XM_027350278.1"/>
</dbReference>
<keyword evidence="6" id="KW-0067">ATP-binding</keyword>
<evidence type="ECO:0000256" key="3">
    <source>
        <dbReference type="ARBA" id="ARBA00022679"/>
    </source>
</evidence>
<dbReference type="FunFam" id="3.40.50.300:FF:000991">
    <property type="entry name" value="Dephospho-CoA kinase"/>
    <property type="match status" value="1"/>
</dbReference>
<protein>
    <submittedName>
        <fullName evidence="10">Uncharacterized protein LOC113799614</fullName>
    </submittedName>
</protein>
<keyword evidence="2" id="KW-0963">Cytoplasm</keyword>
<keyword evidence="8" id="KW-1133">Transmembrane helix</keyword>
<keyword evidence="9" id="KW-1185">Reference proteome</keyword>
<keyword evidence="8" id="KW-0812">Transmembrane</keyword>
<evidence type="ECO:0000256" key="1">
    <source>
        <dbReference type="ARBA" id="ARBA00009018"/>
    </source>
</evidence>
<keyword evidence="5" id="KW-0418">Kinase</keyword>
<dbReference type="InterPro" id="IPR001977">
    <property type="entry name" value="Depp_CoAkinase"/>
</dbReference>
<dbReference type="GO" id="GO:0015937">
    <property type="term" value="P:coenzyme A biosynthetic process"/>
    <property type="evidence" value="ECO:0007669"/>
    <property type="project" value="UniProtKB-KW"/>
</dbReference>
<dbReference type="FunCoup" id="A0A6P6YM56">
    <property type="interactions" value="704"/>
</dbReference>
<dbReference type="GO" id="GO:0004140">
    <property type="term" value="F:dephospho-CoA kinase activity"/>
    <property type="evidence" value="ECO:0007669"/>
    <property type="project" value="InterPro"/>
</dbReference>
<evidence type="ECO:0000313" key="10">
    <source>
        <dbReference type="RefSeq" id="XP_027206079.1"/>
    </source>
</evidence>
<dbReference type="PROSITE" id="PS51219">
    <property type="entry name" value="DPCK"/>
    <property type="match status" value="1"/>
</dbReference>
<dbReference type="AlphaFoldDB" id="A0A6P6YM56"/>
<dbReference type="PANTHER" id="PTHR10695:SF46">
    <property type="entry name" value="BIFUNCTIONAL COENZYME A SYNTHASE-RELATED"/>
    <property type="match status" value="1"/>
</dbReference>
<dbReference type="Gene3D" id="3.40.50.300">
    <property type="entry name" value="P-loop containing nucleotide triphosphate hydrolases"/>
    <property type="match status" value="1"/>
</dbReference>
<dbReference type="Pfam" id="PF01121">
    <property type="entry name" value="CoaE"/>
    <property type="match status" value="1"/>
</dbReference>
<comment type="similarity">
    <text evidence="1">Belongs to the CoaE family.</text>
</comment>
<evidence type="ECO:0000256" key="2">
    <source>
        <dbReference type="ARBA" id="ARBA00022490"/>
    </source>
</evidence>
<dbReference type="GO" id="GO:0005524">
    <property type="term" value="F:ATP binding"/>
    <property type="evidence" value="ECO:0007669"/>
    <property type="project" value="UniProtKB-KW"/>
</dbReference>
<dbReference type="PANTHER" id="PTHR10695">
    <property type="entry name" value="DEPHOSPHO-COA KINASE-RELATED"/>
    <property type="match status" value="1"/>
</dbReference>
<evidence type="ECO:0000313" key="9">
    <source>
        <dbReference type="Proteomes" id="UP000515146"/>
    </source>
</evidence>
<evidence type="ECO:0000256" key="5">
    <source>
        <dbReference type="ARBA" id="ARBA00022777"/>
    </source>
</evidence>
<dbReference type="OrthoDB" id="247245at2759"/>
<keyword evidence="7" id="KW-0173">Coenzyme A biosynthesis</keyword>
<dbReference type="CDD" id="cd02022">
    <property type="entry name" value="DPCK"/>
    <property type="match status" value="1"/>
</dbReference>
<dbReference type="SUPFAM" id="SSF52540">
    <property type="entry name" value="P-loop containing nucleoside triphosphate hydrolases"/>
    <property type="match status" value="1"/>
</dbReference>
<proteinExistence type="inferred from homology"/>
<evidence type="ECO:0000256" key="7">
    <source>
        <dbReference type="ARBA" id="ARBA00022993"/>
    </source>
</evidence>
<gene>
    <name evidence="10" type="primary">LOC113799614</name>
</gene>
<keyword evidence="8" id="KW-0472">Membrane</keyword>
<dbReference type="Proteomes" id="UP000515146">
    <property type="component" value="Unplaced"/>
</dbReference>
<reference evidence="10" key="1">
    <citation type="submission" date="2025-08" db="UniProtKB">
        <authorList>
            <consortium name="RefSeq"/>
        </authorList>
    </citation>
    <scope>IDENTIFICATION</scope>
    <source>
        <strain evidence="10">Airmid</strain>
    </source>
</reference>
<accession>A0A6P6YM56</accession>
<sequence>MFLIGLTGSIGTGKSTVSKYLSQQNIPVIDSDQIARDVVKPYSKCWHSIREHFGEDAINETDGQINRSYLARVIFNNPDERLVLNKITHPEIQKQTFLNALYYWLTFRKFVVFDIPLLFESKIYQSWMNYIVVVKCDPSKQLQRIKVRNGYTDEEALSRIESQMSLEEKCKLADFVIDNNGTIEQTFHQIDEILREIKPPSTFYILRLFLITFYGLSSFSLIKLLQYAISKL</sequence>
<dbReference type="OMA" id="CQMDIEQ"/>
<keyword evidence="3" id="KW-0808">Transferase</keyword>
<evidence type="ECO:0000256" key="4">
    <source>
        <dbReference type="ARBA" id="ARBA00022741"/>
    </source>
</evidence>
<keyword evidence="4" id="KW-0547">Nucleotide-binding</keyword>
<dbReference type="HAMAP" id="MF_00376">
    <property type="entry name" value="Dephospho_CoA_kinase"/>
    <property type="match status" value="1"/>
</dbReference>
<evidence type="ECO:0000256" key="6">
    <source>
        <dbReference type="ARBA" id="ARBA00022840"/>
    </source>
</evidence>
<name>A0A6P6YM56_DERPT</name>
<dbReference type="InterPro" id="IPR027417">
    <property type="entry name" value="P-loop_NTPase"/>
</dbReference>